<dbReference type="PROSITE" id="PS50076">
    <property type="entry name" value="DNAJ_2"/>
    <property type="match status" value="1"/>
</dbReference>
<dbReference type="RefSeq" id="WP_071453413.1">
    <property type="nucleotide sequence ID" value="NZ_CP017675.1"/>
</dbReference>
<evidence type="ECO:0000256" key="4">
    <source>
        <dbReference type="SAM" id="MobiDB-lite"/>
    </source>
</evidence>
<dbReference type="KEGG" id="glt:GlitD10_0412"/>
<feature type="repeat" description="TPR" evidence="3">
    <location>
        <begin position="233"/>
        <end position="266"/>
    </location>
</feature>
<feature type="region of interest" description="Disordered" evidence="4">
    <location>
        <begin position="283"/>
        <end position="307"/>
    </location>
</feature>
<organism evidence="6 7">
    <name type="scientific">Gloeomargarita lithophora Alchichica-D10</name>
    <dbReference type="NCBI Taxonomy" id="1188229"/>
    <lineage>
        <taxon>Bacteria</taxon>
        <taxon>Bacillati</taxon>
        <taxon>Cyanobacteriota</taxon>
        <taxon>Cyanophyceae</taxon>
        <taxon>Gloeomargaritales</taxon>
        <taxon>Gloeomargaritaceae</taxon>
        <taxon>Gloeomargarita</taxon>
    </lineage>
</organism>
<keyword evidence="6" id="KW-0346">Stress response</keyword>
<dbReference type="InterPro" id="IPR011990">
    <property type="entry name" value="TPR-like_helical_dom_sf"/>
</dbReference>
<dbReference type="OrthoDB" id="494812at2"/>
<accession>A0A1J0A9W6</accession>
<dbReference type="InterPro" id="IPR036869">
    <property type="entry name" value="J_dom_sf"/>
</dbReference>
<dbReference type="Proteomes" id="UP000180235">
    <property type="component" value="Chromosome"/>
</dbReference>
<dbReference type="Pfam" id="PF00226">
    <property type="entry name" value="DnaJ"/>
    <property type="match status" value="1"/>
</dbReference>
<dbReference type="EMBL" id="CP017675">
    <property type="protein sequence ID" value="APB32723.1"/>
    <property type="molecule type" value="Genomic_DNA"/>
</dbReference>
<feature type="compositionally biased region" description="Basic and acidic residues" evidence="4">
    <location>
        <begin position="283"/>
        <end position="295"/>
    </location>
</feature>
<sequence>MDFSIQQGLGRYQQVDYHAILGVPLDAGPQDIRRRYMRVARTLHPDTTGHLSEADRQIAAQILSRLVNPAYEKLFNDKVRAEHNLILKMIGQRVAQDTLPFETEAANLLLRQADAETYYRETLEQLHQRQFAVPRQTMQVINEISELNLAMLRWQYAGNTVAFVNRPAPAPAPSTPPAAHTPAPAPQTTTPEPAKPSFLDQFYNRAEELVRMKDYPGALRELDDALKLDSGDARCLSLKGYVYLQTNQLKMAKIHFERALKRDKNNARAGQGLEVVEKMLAKQTKENEAKASPEKKKGKGLFGFFGK</sequence>
<name>A0A1J0A9W6_9CYAN</name>
<dbReference type="InterPro" id="IPR001623">
    <property type="entry name" value="DnaJ_domain"/>
</dbReference>
<evidence type="ECO:0000256" key="1">
    <source>
        <dbReference type="ARBA" id="ARBA00022737"/>
    </source>
</evidence>
<keyword evidence="2 3" id="KW-0802">TPR repeat</keyword>
<reference evidence="6 7" key="1">
    <citation type="submission" date="2016-10" db="EMBL/GenBank/DDBJ databases">
        <title>Description of Gloeomargarita lithophora gen. nov., sp. nov., a thylakoid-bearing basal-branching cyanobacterium with intracellular carbonates, and proposal for Gloeomargaritales ord. nov.</title>
        <authorList>
            <person name="Moreira D."/>
            <person name="Tavera R."/>
            <person name="Benzerara K."/>
            <person name="Skouri-Panet F."/>
            <person name="Couradeau E."/>
            <person name="Gerard E."/>
            <person name="Loussert C."/>
            <person name="Novelo E."/>
            <person name="Zivanovic Y."/>
            <person name="Lopez-Garcia P."/>
        </authorList>
    </citation>
    <scope>NUCLEOTIDE SEQUENCE [LARGE SCALE GENOMIC DNA]</scope>
    <source>
        <strain evidence="6 7">D10</strain>
    </source>
</reference>
<protein>
    <submittedName>
        <fullName evidence="6">Heat shock protein DnaJ domain-containing protein</fullName>
    </submittedName>
</protein>
<evidence type="ECO:0000259" key="5">
    <source>
        <dbReference type="PROSITE" id="PS50076"/>
    </source>
</evidence>
<dbReference type="AlphaFoldDB" id="A0A1J0A9W6"/>
<keyword evidence="1" id="KW-0677">Repeat</keyword>
<dbReference type="Gene3D" id="1.10.287.110">
    <property type="entry name" value="DnaJ domain"/>
    <property type="match status" value="1"/>
</dbReference>
<dbReference type="CDD" id="cd06257">
    <property type="entry name" value="DnaJ"/>
    <property type="match status" value="1"/>
</dbReference>
<evidence type="ECO:0000256" key="3">
    <source>
        <dbReference type="PROSITE-ProRule" id="PRU00339"/>
    </source>
</evidence>
<dbReference type="InterPro" id="IPR019734">
    <property type="entry name" value="TPR_rpt"/>
</dbReference>
<gene>
    <name evidence="6" type="ORF">GlitD10_0412</name>
</gene>
<feature type="region of interest" description="Disordered" evidence="4">
    <location>
        <begin position="167"/>
        <end position="196"/>
    </location>
</feature>
<dbReference type="SUPFAM" id="SSF46565">
    <property type="entry name" value="Chaperone J-domain"/>
    <property type="match status" value="1"/>
</dbReference>
<dbReference type="STRING" id="1188229.GlitD10_0412"/>
<evidence type="ECO:0000256" key="2">
    <source>
        <dbReference type="ARBA" id="ARBA00022803"/>
    </source>
</evidence>
<dbReference type="PROSITE" id="PS50005">
    <property type="entry name" value="TPR"/>
    <property type="match status" value="1"/>
</dbReference>
<proteinExistence type="predicted"/>
<dbReference type="SMART" id="SM00028">
    <property type="entry name" value="TPR"/>
    <property type="match status" value="2"/>
</dbReference>
<dbReference type="Gene3D" id="1.25.40.10">
    <property type="entry name" value="Tetratricopeptide repeat domain"/>
    <property type="match status" value="1"/>
</dbReference>
<dbReference type="SUPFAM" id="SSF48452">
    <property type="entry name" value="TPR-like"/>
    <property type="match status" value="1"/>
</dbReference>
<evidence type="ECO:0000313" key="7">
    <source>
        <dbReference type="Proteomes" id="UP000180235"/>
    </source>
</evidence>
<feature type="domain" description="J" evidence="5">
    <location>
        <begin position="16"/>
        <end position="87"/>
    </location>
</feature>
<dbReference type="PANTHER" id="PTHR45188:SF2">
    <property type="entry name" value="DNAJ HOMOLOG SUBFAMILY C MEMBER 7"/>
    <property type="match status" value="1"/>
</dbReference>
<feature type="compositionally biased region" description="Low complexity" evidence="4">
    <location>
        <begin position="177"/>
        <end position="196"/>
    </location>
</feature>
<evidence type="ECO:0000313" key="6">
    <source>
        <dbReference type="EMBL" id="APB32723.1"/>
    </source>
</evidence>
<keyword evidence="7" id="KW-1185">Reference proteome</keyword>
<dbReference type="SMART" id="SM00271">
    <property type="entry name" value="DnaJ"/>
    <property type="match status" value="1"/>
</dbReference>
<dbReference type="PANTHER" id="PTHR45188">
    <property type="entry name" value="DNAJ PROTEIN P58IPK HOMOLOG"/>
    <property type="match status" value="1"/>
</dbReference>